<dbReference type="PROSITE" id="PS50110">
    <property type="entry name" value="RESPONSE_REGULATORY"/>
    <property type="match status" value="1"/>
</dbReference>
<name>A0A419X5R8_9BACT</name>
<sequence length="127" mass="14503">MSWEAKNYSILLVEDNKLNQTVVKFTLKRYGYLIDVANNGLEAVDMYKEGNYDFILMDVMMPEMDGLEATKIIREIENGQERIPIIALTADIMVANEEKCIENGMDAHLSKPFDVDHLFKVLTNLGL</sequence>
<dbReference type="PANTHER" id="PTHR45339:SF1">
    <property type="entry name" value="HYBRID SIGNAL TRANSDUCTION HISTIDINE KINASE J"/>
    <property type="match status" value="1"/>
</dbReference>
<evidence type="ECO:0000256" key="1">
    <source>
        <dbReference type="ARBA" id="ARBA00022553"/>
    </source>
</evidence>
<feature type="domain" description="Response regulatory" evidence="4">
    <location>
        <begin position="9"/>
        <end position="126"/>
    </location>
</feature>
<dbReference type="RefSeq" id="WP_120238003.1">
    <property type="nucleotide sequence ID" value="NZ_CANNEC010000030.1"/>
</dbReference>
<evidence type="ECO:0000256" key="3">
    <source>
        <dbReference type="PROSITE-ProRule" id="PRU00169"/>
    </source>
</evidence>
<feature type="modified residue" description="4-aspartylphosphate" evidence="3">
    <location>
        <position position="58"/>
    </location>
</feature>
<evidence type="ECO:0000259" key="4">
    <source>
        <dbReference type="PROSITE" id="PS50110"/>
    </source>
</evidence>
<dbReference type="PANTHER" id="PTHR45339">
    <property type="entry name" value="HYBRID SIGNAL TRANSDUCTION HISTIDINE KINASE J"/>
    <property type="match status" value="1"/>
</dbReference>
<keyword evidence="1 3" id="KW-0597">Phosphoprotein</keyword>
<dbReference type="SUPFAM" id="SSF52172">
    <property type="entry name" value="CheY-like"/>
    <property type="match status" value="1"/>
</dbReference>
<dbReference type="InterPro" id="IPR001789">
    <property type="entry name" value="Sig_transdc_resp-reg_receiver"/>
</dbReference>
<accession>A0A419X5R8</accession>
<reference evidence="5 6" key="1">
    <citation type="submission" date="2018-09" db="EMBL/GenBank/DDBJ databases">
        <title>Genomic Encyclopedia of Archaeal and Bacterial Type Strains, Phase II (KMG-II): from individual species to whole genera.</title>
        <authorList>
            <person name="Goeker M."/>
        </authorList>
    </citation>
    <scope>NUCLEOTIDE SEQUENCE [LARGE SCALE GENOMIC DNA]</scope>
    <source>
        <strain evidence="5 6">DSM 21950</strain>
    </source>
</reference>
<dbReference type="InterPro" id="IPR011006">
    <property type="entry name" value="CheY-like_superfamily"/>
</dbReference>
<dbReference type="Pfam" id="PF00072">
    <property type="entry name" value="Response_reg"/>
    <property type="match status" value="1"/>
</dbReference>
<evidence type="ECO:0000313" key="6">
    <source>
        <dbReference type="Proteomes" id="UP000284531"/>
    </source>
</evidence>
<organism evidence="5 6">
    <name type="scientific">Marinifilum flexuosum</name>
    <dbReference type="NCBI Taxonomy" id="1117708"/>
    <lineage>
        <taxon>Bacteria</taxon>
        <taxon>Pseudomonadati</taxon>
        <taxon>Bacteroidota</taxon>
        <taxon>Bacteroidia</taxon>
        <taxon>Marinilabiliales</taxon>
        <taxon>Marinifilaceae</taxon>
    </lineage>
</organism>
<dbReference type="OrthoDB" id="9796457at2"/>
<dbReference type="Proteomes" id="UP000284531">
    <property type="component" value="Unassembled WGS sequence"/>
</dbReference>
<keyword evidence="6" id="KW-1185">Reference proteome</keyword>
<proteinExistence type="predicted"/>
<dbReference type="SMART" id="SM00448">
    <property type="entry name" value="REC"/>
    <property type="match status" value="1"/>
</dbReference>
<dbReference type="EMBL" id="RAPQ01000008">
    <property type="protein sequence ID" value="RKE03067.1"/>
    <property type="molecule type" value="Genomic_DNA"/>
</dbReference>
<evidence type="ECO:0000313" key="5">
    <source>
        <dbReference type="EMBL" id="RKE03067.1"/>
    </source>
</evidence>
<dbReference type="GO" id="GO:0000160">
    <property type="term" value="P:phosphorelay signal transduction system"/>
    <property type="evidence" value="ECO:0007669"/>
    <property type="project" value="UniProtKB-KW"/>
</dbReference>
<dbReference type="Gene3D" id="3.40.50.2300">
    <property type="match status" value="1"/>
</dbReference>
<gene>
    <name evidence="5" type="ORF">BXY64_0054</name>
</gene>
<keyword evidence="2" id="KW-0902">Two-component regulatory system</keyword>
<comment type="caution">
    <text evidence="5">The sequence shown here is derived from an EMBL/GenBank/DDBJ whole genome shotgun (WGS) entry which is preliminary data.</text>
</comment>
<dbReference type="CDD" id="cd17546">
    <property type="entry name" value="REC_hyHK_CKI1_RcsC-like"/>
    <property type="match status" value="1"/>
</dbReference>
<evidence type="ECO:0000256" key="2">
    <source>
        <dbReference type="ARBA" id="ARBA00023012"/>
    </source>
</evidence>
<protein>
    <submittedName>
        <fullName evidence="5">CheY-like chemotaxis protein</fullName>
    </submittedName>
</protein>
<dbReference type="AlphaFoldDB" id="A0A419X5R8"/>